<gene>
    <name evidence="1" type="ORF">E2C01_046372</name>
</gene>
<sequence>MLISSLHWSQFIKACISLRVVEVRLAAASCTRRVSEAGSEEQRLAVTVSSPSTEEDLDSDQQLQTLMWEIKIVKTMAINLLTSLDLS</sequence>
<dbReference type="AlphaFoldDB" id="A0A5B7G0S6"/>
<organism evidence="1 2">
    <name type="scientific">Portunus trituberculatus</name>
    <name type="common">Swimming crab</name>
    <name type="synonym">Neptunus trituberculatus</name>
    <dbReference type="NCBI Taxonomy" id="210409"/>
    <lineage>
        <taxon>Eukaryota</taxon>
        <taxon>Metazoa</taxon>
        <taxon>Ecdysozoa</taxon>
        <taxon>Arthropoda</taxon>
        <taxon>Crustacea</taxon>
        <taxon>Multicrustacea</taxon>
        <taxon>Malacostraca</taxon>
        <taxon>Eumalacostraca</taxon>
        <taxon>Eucarida</taxon>
        <taxon>Decapoda</taxon>
        <taxon>Pleocyemata</taxon>
        <taxon>Brachyura</taxon>
        <taxon>Eubrachyura</taxon>
        <taxon>Portunoidea</taxon>
        <taxon>Portunidae</taxon>
        <taxon>Portuninae</taxon>
        <taxon>Portunus</taxon>
    </lineage>
</organism>
<dbReference type="EMBL" id="VSRR010010925">
    <property type="protein sequence ID" value="MPC52502.1"/>
    <property type="molecule type" value="Genomic_DNA"/>
</dbReference>
<accession>A0A5B7G0S6</accession>
<dbReference type="Proteomes" id="UP000324222">
    <property type="component" value="Unassembled WGS sequence"/>
</dbReference>
<comment type="caution">
    <text evidence="1">The sequence shown here is derived from an EMBL/GenBank/DDBJ whole genome shotgun (WGS) entry which is preliminary data.</text>
</comment>
<protein>
    <submittedName>
        <fullName evidence="1">Uncharacterized protein</fullName>
    </submittedName>
</protein>
<name>A0A5B7G0S6_PORTR</name>
<proteinExistence type="predicted"/>
<evidence type="ECO:0000313" key="2">
    <source>
        <dbReference type="Proteomes" id="UP000324222"/>
    </source>
</evidence>
<keyword evidence="2" id="KW-1185">Reference proteome</keyword>
<evidence type="ECO:0000313" key="1">
    <source>
        <dbReference type="EMBL" id="MPC52502.1"/>
    </source>
</evidence>
<reference evidence="1 2" key="1">
    <citation type="submission" date="2019-05" db="EMBL/GenBank/DDBJ databases">
        <title>Another draft genome of Portunus trituberculatus and its Hox gene families provides insights of decapod evolution.</title>
        <authorList>
            <person name="Jeong J.-H."/>
            <person name="Song I."/>
            <person name="Kim S."/>
            <person name="Choi T."/>
            <person name="Kim D."/>
            <person name="Ryu S."/>
            <person name="Kim W."/>
        </authorList>
    </citation>
    <scope>NUCLEOTIDE SEQUENCE [LARGE SCALE GENOMIC DNA]</scope>
    <source>
        <tissue evidence="1">Muscle</tissue>
    </source>
</reference>